<comment type="similarity">
    <text evidence="2 5">Belongs to the RecX family.</text>
</comment>
<dbReference type="GO" id="GO:0005737">
    <property type="term" value="C:cytoplasm"/>
    <property type="evidence" value="ECO:0007669"/>
    <property type="project" value="UniProtKB-SubCell"/>
</dbReference>
<comment type="subcellular location">
    <subcellularLocation>
        <location evidence="1 5">Cytoplasm</location>
    </subcellularLocation>
</comment>
<comment type="caution">
    <text evidence="7">The sequence shown here is derived from an EMBL/GenBank/DDBJ whole genome shotgun (WGS) entry which is preliminary data.</text>
</comment>
<dbReference type="Pfam" id="PF21981">
    <property type="entry name" value="RecX_HTH3"/>
    <property type="match status" value="1"/>
</dbReference>
<organism evidence="7 8">
    <name type="scientific">OM182 bacterium MED-G24</name>
    <dbReference type="NCBI Taxonomy" id="1986255"/>
    <lineage>
        <taxon>Bacteria</taxon>
        <taxon>Pseudomonadati</taxon>
        <taxon>Pseudomonadota</taxon>
        <taxon>Gammaproteobacteria</taxon>
        <taxon>OMG group</taxon>
        <taxon>OM182 clade</taxon>
    </lineage>
</organism>
<dbReference type="AlphaFoldDB" id="A0A2A5WYF2"/>
<dbReference type="PANTHER" id="PTHR33602">
    <property type="entry name" value="REGULATORY PROTEIN RECX FAMILY PROTEIN"/>
    <property type="match status" value="1"/>
</dbReference>
<gene>
    <name evidence="5" type="primary">recX</name>
    <name evidence="7" type="ORF">CNE99_02095</name>
</gene>
<evidence type="ECO:0000256" key="2">
    <source>
        <dbReference type="ARBA" id="ARBA00009695"/>
    </source>
</evidence>
<dbReference type="GO" id="GO:0006282">
    <property type="term" value="P:regulation of DNA repair"/>
    <property type="evidence" value="ECO:0007669"/>
    <property type="project" value="UniProtKB-UniRule"/>
</dbReference>
<evidence type="ECO:0000256" key="1">
    <source>
        <dbReference type="ARBA" id="ARBA00004496"/>
    </source>
</evidence>
<dbReference type="EMBL" id="NTKD01000005">
    <property type="protein sequence ID" value="PDH41303.1"/>
    <property type="molecule type" value="Genomic_DNA"/>
</dbReference>
<dbReference type="HAMAP" id="MF_01114">
    <property type="entry name" value="RecX"/>
    <property type="match status" value="1"/>
</dbReference>
<evidence type="ECO:0000256" key="3">
    <source>
        <dbReference type="ARBA" id="ARBA00018111"/>
    </source>
</evidence>
<evidence type="ECO:0000256" key="5">
    <source>
        <dbReference type="HAMAP-Rule" id="MF_01114"/>
    </source>
</evidence>
<evidence type="ECO:0000259" key="6">
    <source>
        <dbReference type="Pfam" id="PF21981"/>
    </source>
</evidence>
<reference evidence="7 8" key="1">
    <citation type="submission" date="2017-08" db="EMBL/GenBank/DDBJ databases">
        <title>Fine stratification of microbial communities through a metagenomic profile of the photic zone.</title>
        <authorList>
            <person name="Haro-Moreno J.M."/>
            <person name="Lopez-Perez M."/>
            <person name="De La Torre J."/>
            <person name="Picazo A."/>
            <person name="Camacho A."/>
            <person name="Rodriguez-Valera F."/>
        </authorList>
    </citation>
    <scope>NUCLEOTIDE SEQUENCE [LARGE SCALE GENOMIC DNA]</scope>
    <source>
        <strain evidence="7">MED-G24</strain>
    </source>
</reference>
<dbReference type="PANTHER" id="PTHR33602:SF1">
    <property type="entry name" value="REGULATORY PROTEIN RECX FAMILY PROTEIN"/>
    <property type="match status" value="1"/>
</dbReference>
<comment type="function">
    <text evidence="5">Modulates RecA activity.</text>
</comment>
<dbReference type="InterPro" id="IPR053925">
    <property type="entry name" value="RecX_HTH_3rd"/>
</dbReference>
<evidence type="ECO:0000313" key="8">
    <source>
        <dbReference type="Proteomes" id="UP000219327"/>
    </source>
</evidence>
<proteinExistence type="inferred from homology"/>
<keyword evidence="4 5" id="KW-0963">Cytoplasm</keyword>
<dbReference type="InterPro" id="IPR036388">
    <property type="entry name" value="WH-like_DNA-bd_sf"/>
</dbReference>
<dbReference type="Gene3D" id="1.10.10.10">
    <property type="entry name" value="Winged helix-like DNA-binding domain superfamily/Winged helix DNA-binding domain"/>
    <property type="match status" value="3"/>
</dbReference>
<sequence length="191" mass="21629">MSKLMSLRRAAMDLLARREHSRAELRKKLCAKLWRRFSELDPGDIDDVLDQLAADGLLSEQRALSSFVRERVRRGQGPIKILFDARQRGFDSADVEAELEVVEIDWIASASDVLHRRFGNGARSELAADGAVEDAMEATIAGDDSGVTNSERRQSRNDRQIALRKEQARRYRFLTQRGFTGDQITEVIRGI</sequence>
<protein>
    <recommendedName>
        <fullName evidence="3 5">Regulatory protein RecX</fullName>
    </recommendedName>
</protein>
<dbReference type="InterPro" id="IPR003783">
    <property type="entry name" value="Regulatory_RecX"/>
</dbReference>
<evidence type="ECO:0000256" key="4">
    <source>
        <dbReference type="ARBA" id="ARBA00022490"/>
    </source>
</evidence>
<name>A0A2A5WYF2_9GAMM</name>
<evidence type="ECO:0000313" key="7">
    <source>
        <dbReference type="EMBL" id="PDH41303.1"/>
    </source>
</evidence>
<dbReference type="Proteomes" id="UP000219327">
    <property type="component" value="Unassembled WGS sequence"/>
</dbReference>
<accession>A0A2A5WYF2</accession>
<feature type="domain" description="RecX third three-helical" evidence="6">
    <location>
        <begin position="156"/>
        <end position="188"/>
    </location>
</feature>